<evidence type="ECO:0000313" key="15">
    <source>
        <dbReference type="RefSeq" id="XP_032049703.1"/>
    </source>
</evidence>
<keyword evidence="6 11" id="KW-0833">Ubl conjugation pathway</keyword>
<organism evidence="14 15">
    <name type="scientific">Aythya fuligula</name>
    <name type="common">Tufted duck</name>
    <name type="synonym">Anas fuligula</name>
    <dbReference type="NCBI Taxonomy" id="219594"/>
    <lineage>
        <taxon>Eukaryota</taxon>
        <taxon>Metazoa</taxon>
        <taxon>Chordata</taxon>
        <taxon>Craniata</taxon>
        <taxon>Vertebrata</taxon>
        <taxon>Euteleostomi</taxon>
        <taxon>Archelosauria</taxon>
        <taxon>Archosauria</taxon>
        <taxon>Dinosauria</taxon>
        <taxon>Saurischia</taxon>
        <taxon>Theropoda</taxon>
        <taxon>Coelurosauria</taxon>
        <taxon>Aves</taxon>
        <taxon>Neognathae</taxon>
        <taxon>Galloanserae</taxon>
        <taxon>Anseriformes</taxon>
        <taxon>Anatidae</taxon>
        <taxon>Aythyinae</taxon>
        <taxon>Aythya</taxon>
    </lineage>
</organism>
<dbReference type="AlphaFoldDB" id="A0A6J3DK26"/>
<evidence type="ECO:0000256" key="9">
    <source>
        <dbReference type="ARBA" id="ARBA00024626"/>
    </source>
</evidence>
<evidence type="ECO:0000256" key="12">
    <source>
        <dbReference type="SAM" id="MobiDB-lite"/>
    </source>
</evidence>
<evidence type="ECO:0000256" key="7">
    <source>
        <dbReference type="ARBA" id="ARBA00022840"/>
    </source>
</evidence>
<dbReference type="Proteomes" id="UP000504639">
    <property type="component" value="Chromosome 10"/>
</dbReference>
<keyword evidence="14" id="KW-1185">Reference proteome</keyword>
<dbReference type="InterPro" id="IPR000594">
    <property type="entry name" value="ThiF_NAD_FAD-bd"/>
</dbReference>
<dbReference type="Gene3D" id="1.10.10.520">
    <property type="entry name" value="Ubiquitin activating enzymes (Uba3). Chain: B, domain 2"/>
    <property type="match status" value="1"/>
</dbReference>
<evidence type="ECO:0000256" key="6">
    <source>
        <dbReference type="ARBA" id="ARBA00022786"/>
    </source>
</evidence>
<evidence type="ECO:0000256" key="2">
    <source>
        <dbReference type="ARBA" id="ARBA00006310"/>
    </source>
</evidence>
<dbReference type="KEGG" id="aful:116492866"/>
<comment type="catalytic activity">
    <reaction evidence="9 11">
        <text>ATP + [NEDD8 protein] + [E1 NEDD8-activating enzyme]-L-cysteine = AMP + diphosphate + [E1 NEDD8-activating enzyme]-S-[NEDD8 protein]-yl-L-cysteine.</text>
        <dbReference type="EC" id="6.2.1.64"/>
    </reaction>
</comment>
<evidence type="ECO:0000256" key="10">
    <source>
        <dbReference type="PROSITE-ProRule" id="PRU10132"/>
    </source>
</evidence>
<dbReference type="GO" id="GO:0005524">
    <property type="term" value="F:ATP binding"/>
    <property type="evidence" value="ECO:0007669"/>
    <property type="project" value="UniProtKB-UniRule"/>
</dbReference>
<dbReference type="PANTHER" id="PTHR10953:SF6">
    <property type="entry name" value="NEDD8-ACTIVATING ENZYME E1 CATALYTIC SUBUNIT"/>
    <property type="match status" value="1"/>
</dbReference>
<dbReference type="Pfam" id="PF08825">
    <property type="entry name" value="E2_bind"/>
    <property type="match status" value="1"/>
</dbReference>
<dbReference type="InterPro" id="IPR033127">
    <property type="entry name" value="UBQ-activ_enz_E1_Cys_AS"/>
</dbReference>
<protein>
    <recommendedName>
        <fullName evidence="3 11">NEDD8-activating enzyme E1 catalytic subunit</fullName>
        <ecNumber evidence="8 11">6.2.1.64</ecNumber>
    </recommendedName>
</protein>
<dbReference type="SMART" id="SM01181">
    <property type="entry name" value="E2_bind"/>
    <property type="match status" value="1"/>
</dbReference>
<dbReference type="FunFam" id="1.10.10.520:FF:000001">
    <property type="entry name" value="NEDD8-activating enzyme E1 catalytic subunit"/>
    <property type="match status" value="1"/>
</dbReference>
<dbReference type="GO" id="GO:0019781">
    <property type="term" value="F:NEDD8 activating enzyme activity"/>
    <property type="evidence" value="ECO:0007669"/>
    <property type="project" value="UniProtKB-UniRule"/>
</dbReference>
<proteinExistence type="inferred from homology"/>
<evidence type="ECO:0000256" key="11">
    <source>
        <dbReference type="RuleBase" id="RU368009"/>
    </source>
</evidence>
<dbReference type="GO" id="GO:0005737">
    <property type="term" value="C:cytoplasm"/>
    <property type="evidence" value="ECO:0007669"/>
    <property type="project" value="TreeGrafter"/>
</dbReference>
<dbReference type="EC" id="6.2.1.64" evidence="8 11"/>
<dbReference type="InterPro" id="IPR030468">
    <property type="entry name" value="Uba3_N"/>
</dbReference>
<evidence type="ECO:0000259" key="13">
    <source>
        <dbReference type="SMART" id="SM01181"/>
    </source>
</evidence>
<feature type="domain" description="E2 binding" evidence="13">
    <location>
        <begin position="388"/>
        <end position="476"/>
    </location>
</feature>
<comment type="function">
    <text evidence="11">Catalytic subunit of the dimeric E1 enzyme, which activates NEDD8.</text>
</comment>
<gene>
    <name evidence="15" type="primary">UBA3</name>
</gene>
<evidence type="ECO:0000256" key="1">
    <source>
        <dbReference type="ARBA" id="ARBA00005032"/>
    </source>
</evidence>
<dbReference type="CDD" id="cd01488">
    <property type="entry name" value="Uba3_RUB"/>
    <property type="match status" value="1"/>
</dbReference>
<feature type="active site" description="Glycyl thioester intermediate" evidence="10">
    <location>
        <position position="251"/>
    </location>
</feature>
<dbReference type="GeneID" id="116492866"/>
<name>A0A6J3DK26_AYTFU</name>
<feature type="region of interest" description="Disordered" evidence="12">
    <location>
        <begin position="1"/>
        <end position="24"/>
    </location>
</feature>
<dbReference type="Gene3D" id="3.10.290.20">
    <property type="entry name" value="Ubiquitin-like 2 activating enzyme e1b. Chain: B, domain 3"/>
    <property type="match status" value="1"/>
</dbReference>
<keyword evidence="4 11" id="KW-0436">Ligase</keyword>
<dbReference type="InterPro" id="IPR035985">
    <property type="entry name" value="Ubiquitin-activating_enz"/>
</dbReference>
<dbReference type="PROSITE" id="PS00865">
    <property type="entry name" value="UBIQUITIN_ACTIVAT_2"/>
    <property type="match status" value="1"/>
</dbReference>
<dbReference type="UniPathway" id="UPA00885"/>
<evidence type="ECO:0000313" key="14">
    <source>
        <dbReference type="Proteomes" id="UP000504639"/>
    </source>
</evidence>
<dbReference type="FunFam" id="3.10.290.20:FF:000001">
    <property type="entry name" value="NEDD8-activating enzyme E1 catalytic subunit, variant"/>
    <property type="match status" value="1"/>
</dbReference>
<evidence type="ECO:0000256" key="4">
    <source>
        <dbReference type="ARBA" id="ARBA00022598"/>
    </source>
</evidence>
<dbReference type="SUPFAM" id="SSF69572">
    <property type="entry name" value="Activating enzymes of the ubiquitin-like proteins"/>
    <property type="match status" value="1"/>
</dbReference>
<keyword evidence="5 11" id="KW-0547">Nucleotide-binding</keyword>
<evidence type="ECO:0000256" key="5">
    <source>
        <dbReference type="ARBA" id="ARBA00022741"/>
    </source>
</evidence>
<dbReference type="Pfam" id="PF00899">
    <property type="entry name" value="ThiF"/>
    <property type="match status" value="1"/>
</dbReference>
<dbReference type="InterPro" id="IPR045886">
    <property type="entry name" value="ThiF/MoeB/HesA"/>
</dbReference>
<comment type="similarity">
    <text evidence="2 11">Belongs to the ubiquitin-activating E1 family. UBA3 subfamily.</text>
</comment>
<dbReference type="GO" id="GO:0005634">
    <property type="term" value="C:nucleus"/>
    <property type="evidence" value="ECO:0007669"/>
    <property type="project" value="TreeGrafter"/>
</dbReference>
<accession>A0A6J3DK26</accession>
<comment type="pathway">
    <text evidence="1 11">Protein modification; protein neddylation.</text>
</comment>
<dbReference type="GO" id="GO:0045116">
    <property type="term" value="P:protein neddylation"/>
    <property type="evidence" value="ECO:0007669"/>
    <property type="project" value="UniProtKB-UniRule"/>
</dbReference>
<evidence type="ECO:0000256" key="8">
    <source>
        <dbReference type="ARBA" id="ARBA00023624"/>
    </source>
</evidence>
<keyword evidence="7 11" id="KW-0067">ATP-binding</keyword>
<dbReference type="FunFam" id="3.40.50.720:FF:000106">
    <property type="entry name" value="NEDD8-activating enzyme E1 catalytic subunit, putative"/>
    <property type="match status" value="1"/>
</dbReference>
<dbReference type="PANTHER" id="PTHR10953">
    <property type="entry name" value="UBIQUITIN-ACTIVATING ENZYME E1"/>
    <property type="match status" value="1"/>
</dbReference>
<dbReference type="InterPro" id="IPR023318">
    <property type="entry name" value="Ub_act_enz_dom_a_sf"/>
</dbReference>
<dbReference type="RefSeq" id="XP_032049703.1">
    <property type="nucleotide sequence ID" value="XM_032193812.1"/>
</dbReference>
<dbReference type="InterPro" id="IPR014929">
    <property type="entry name" value="E2-binding"/>
</dbReference>
<evidence type="ECO:0000256" key="3">
    <source>
        <dbReference type="ARBA" id="ARBA00015203"/>
    </source>
</evidence>
<dbReference type="Gene3D" id="3.40.50.720">
    <property type="entry name" value="NAD(P)-binding Rossmann-like Domain"/>
    <property type="match status" value="1"/>
</dbReference>
<dbReference type="InParanoid" id="A0A6J3DK26"/>
<sequence length="477" mass="53045">MAAGRGAVWEGEGNMADGEEPEKKRRRLEELLADGMAVDGGCGDSGDWEGRWNHVKKFLERSGPFTHPDFEPGTQALEFLLSTCKVLVIGAGGLGCELLKNLALSGFRQIHVIDMDTIDVSNLNRQFLFRPKDVGRPKAEVAAEFLNSRIPNCAVVPYFKKIQDMDESFYRQFHIIVCGLDSIIARRWINGMLMSFLRYEDGVLDPSSIIPLIDGGTEGFKGNARVIIPGMTACVECTLELYPPQVNFPMCTIASMPRLPEHCIEYVRILQWPKEQPFGEGVALDGDDPEHIQWIYQKSLERASQFNIKGVTYRLTQGVVKRIIPAVASTNAVIAAVCATEVFKIATSAYIPLNNYLVFNDVDGLYTYTFEAERKENCPACSQLPQNIEISPSAKLQEILDYLTNNASLQMKSPAITATMYGGNKTLYLQTVASIEERTRPNLSKTLKELGLVDGQELAVADVTTPQTMLFKLHFIT</sequence>
<reference evidence="15" key="1">
    <citation type="submission" date="2025-08" db="UniProtKB">
        <authorList>
            <consortium name="RefSeq"/>
        </authorList>
    </citation>
    <scope>IDENTIFICATION</scope>
    <source>
        <tissue evidence="15">Lung</tissue>
    </source>
</reference>
<dbReference type="CTD" id="9039"/>